<protein>
    <submittedName>
        <fullName evidence="4">Endoribonuclease Dicer homolog 3a (Dicer-like protein 3a) (OsDCL3a)</fullName>
    </submittedName>
</protein>
<comment type="caution">
    <text evidence="4">The sequence shown here is derived from an EMBL/GenBank/DDBJ whole genome shotgun (WGS) entry which is preliminary data.</text>
</comment>
<organism evidence="4 5">
    <name type="scientific">Durusdinium trenchii</name>
    <dbReference type="NCBI Taxonomy" id="1381693"/>
    <lineage>
        <taxon>Eukaryota</taxon>
        <taxon>Sar</taxon>
        <taxon>Alveolata</taxon>
        <taxon>Dinophyceae</taxon>
        <taxon>Suessiales</taxon>
        <taxon>Symbiodiniaceae</taxon>
        <taxon>Durusdinium</taxon>
    </lineage>
</organism>
<accession>A0ABP0HE48</accession>
<dbReference type="Pfam" id="PF00271">
    <property type="entry name" value="Helicase_C"/>
    <property type="match status" value="1"/>
</dbReference>
<evidence type="ECO:0000259" key="1">
    <source>
        <dbReference type="PROSITE" id="PS51192"/>
    </source>
</evidence>
<feature type="domain" description="Helicase C-terminal" evidence="2">
    <location>
        <begin position="345"/>
        <end position="516"/>
    </location>
</feature>
<dbReference type="EMBL" id="CAXAMM010000636">
    <property type="protein sequence ID" value="CAK8988299.1"/>
    <property type="molecule type" value="Genomic_DNA"/>
</dbReference>
<dbReference type="Gene3D" id="3.40.50.300">
    <property type="entry name" value="P-loop containing nucleotide triphosphate hydrolases"/>
    <property type="match status" value="2"/>
</dbReference>
<dbReference type="InterPro" id="IPR001650">
    <property type="entry name" value="Helicase_C-like"/>
</dbReference>
<sequence length="610" mass="67386">MRLRHYQLRIAQAVEEKGNSIVVLPTGAGKTLIASEVIRRCGGRGLFLVPTCLLVDQQASAIEGWSGLVVGRYHGGLELPEHFDVLVSTPKAFQTIQSKVTGLAWSSFKLVVFDEVHHVLKDHPYRKLALQIPKNSLCKSPNHRLDCISDLCPGGEQSGERRLADLQGATDQETASEEELEASGFRSRGAEAEVLPINLPAAAHGAVLAPAQRKPHLMAQTFFQRLKDGSATPFAQRLFLVVRAMENALAVADTTFTSPLQRHAPRKWGEYAHKAASSSVLYASMEHWYEALRVLVTSWEEAEDAVAMFLDMAGERQCQRWPPEVRAVHSGFWQRIPDSFPRLEHLKDILLYKHDMLTASHGEFRGILFVQQRIVTHILEHFILNDQDLNHLFRPACIYASSSPATPSLSISAKDSEQRLRAFSVGSVNLLVATVVAEEGMDVPAANCVIRFDPMVNSVSFVQGRGRARQAESAYVVLAERSDRPTSALAAAEQQQLEMIRTFEVPAAADPGQEVSAQRARERNAKEVLFGSLAASEALQVLNLFCKKTKVDLQEKAEQLNKEWVCHLHYSSILRSISTSAAAGVKKDAKKEAALSLLALLQQDMLAKPS</sequence>
<evidence type="ECO:0000313" key="3">
    <source>
        <dbReference type="EMBL" id="CAK8988299.1"/>
    </source>
</evidence>
<dbReference type="SMART" id="SM00490">
    <property type="entry name" value="HELICc"/>
    <property type="match status" value="1"/>
</dbReference>
<evidence type="ECO:0000259" key="2">
    <source>
        <dbReference type="PROSITE" id="PS51194"/>
    </source>
</evidence>
<proteinExistence type="predicted"/>
<dbReference type="InterPro" id="IPR051363">
    <property type="entry name" value="RLR_Helicase"/>
</dbReference>
<dbReference type="InterPro" id="IPR014001">
    <property type="entry name" value="Helicase_ATP-bd"/>
</dbReference>
<evidence type="ECO:0000313" key="5">
    <source>
        <dbReference type="Proteomes" id="UP001642464"/>
    </source>
</evidence>
<dbReference type="SMART" id="SM00487">
    <property type="entry name" value="DEXDc"/>
    <property type="match status" value="1"/>
</dbReference>
<evidence type="ECO:0000313" key="4">
    <source>
        <dbReference type="EMBL" id="CAK8988335.1"/>
    </source>
</evidence>
<dbReference type="InterPro" id="IPR006935">
    <property type="entry name" value="Helicase/UvrB_N"/>
</dbReference>
<dbReference type="Proteomes" id="UP001642464">
    <property type="component" value="Unassembled WGS sequence"/>
</dbReference>
<dbReference type="PROSITE" id="PS51192">
    <property type="entry name" value="HELICASE_ATP_BIND_1"/>
    <property type="match status" value="1"/>
</dbReference>
<name>A0ABP0HE48_9DINO</name>
<dbReference type="SUPFAM" id="SSF52540">
    <property type="entry name" value="P-loop containing nucleoside triphosphate hydrolases"/>
    <property type="match status" value="1"/>
</dbReference>
<keyword evidence="5" id="KW-1185">Reference proteome</keyword>
<dbReference type="PROSITE" id="PS51194">
    <property type="entry name" value="HELICASE_CTER"/>
    <property type="match status" value="1"/>
</dbReference>
<dbReference type="PANTHER" id="PTHR14074">
    <property type="entry name" value="HELICASE WITH DEATH DOMAIN-RELATED"/>
    <property type="match status" value="1"/>
</dbReference>
<dbReference type="PANTHER" id="PTHR14074:SF16">
    <property type="entry name" value="ANTIVIRAL INNATE IMMUNE RESPONSE RECEPTOR RIG-I"/>
    <property type="match status" value="1"/>
</dbReference>
<dbReference type="InterPro" id="IPR027417">
    <property type="entry name" value="P-loop_NTPase"/>
</dbReference>
<dbReference type="Pfam" id="PF04851">
    <property type="entry name" value="ResIII"/>
    <property type="match status" value="1"/>
</dbReference>
<feature type="domain" description="Helicase ATP-binding" evidence="1">
    <location>
        <begin position="11"/>
        <end position="130"/>
    </location>
</feature>
<reference evidence="4 5" key="1">
    <citation type="submission" date="2024-02" db="EMBL/GenBank/DDBJ databases">
        <authorList>
            <person name="Chen Y."/>
            <person name="Shah S."/>
            <person name="Dougan E. K."/>
            <person name="Thang M."/>
            <person name="Chan C."/>
        </authorList>
    </citation>
    <scope>NUCLEOTIDE SEQUENCE [LARGE SCALE GENOMIC DNA]</scope>
</reference>
<gene>
    <name evidence="3" type="ORF">SCF082_LOCUS1331</name>
    <name evidence="4" type="ORF">SCF082_LOCUS1348</name>
</gene>
<dbReference type="EMBL" id="CAXAMM010000647">
    <property type="protein sequence ID" value="CAK8988335.1"/>
    <property type="molecule type" value="Genomic_DNA"/>
</dbReference>